<dbReference type="HOGENOM" id="CLU_2063884_0_0_1"/>
<evidence type="ECO:0000313" key="1">
    <source>
        <dbReference type="EMBL" id="EDW36338.1"/>
    </source>
</evidence>
<evidence type="ECO:0000313" key="2">
    <source>
        <dbReference type="Proteomes" id="UP000008744"/>
    </source>
</evidence>
<keyword evidence="2" id="KW-1185">Reference proteome</keyword>
<dbReference type="AlphaFoldDB" id="B4GIL8"/>
<gene>
    <name evidence="1" type="primary">Dper\GL16730</name>
    <name evidence="1" type="ORF">Dper_GL16730</name>
</gene>
<name>B4GIL8_DROPE</name>
<dbReference type="KEGG" id="dpe:6592623"/>
<accession>B4GIL8</accession>
<reference evidence="1 2" key="1">
    <citation type="journal article" date="2007" name="Nature">
        <title>Evolution of genes and genomes on the Drosophila phylogeny.</title>
        <authorList>
            <consortium name="Drosophila 12 Genomes Consortium"/>
            <person name="Clark A.G."/>
            <person name="Eisen M.B."/>
            <person name="Smith D.R."/>
            <person name="Bergman C.M."/>
            <person name="Oliver B."/>
            <person name="Markow T.A."/>
            <person name="Kaufman T.C."/>
            <person name="Kellis M."/>
            <person name="Gelbart W."/>
            <person name="Iyer V.N."/>
            <person name="Pollard D.A."/>
            <person name="Sackton T.B."/>
            <person name="Larracuente A.M."/>
            <person name="Singh N.D."/>
            <person name="Abad J.P."/>
            <person name="Abt D.N."/>
            <person name="Adryan B."/>
            <person name="Aguade M."/>
            <person name="Akashi H."/>
            <person name="Anderson W.W."/>
            <person name="Aquadro C.F."/>
            <person name="Ardell D.H."/>
            <person name="Arguello R."/>
            <person name="Artieri C.G."/>
            <person name="Barbash D.A."/>
            <person name="Barker D."/>
            <person name="Barsanti P."/>
            <person name="Batterham P."/>
            <person name="Batzoglou S."/>
            <person name="Begun D."/>
            <person name="Bhutkar A."/>
            <person name="Blanco E."/>
            <person name="Bosak S.A."/>
            <person name="Bradley R.K."/>
            <person name="Brand A.D."/>
            <person name="Brent M.R."/>
            <person name="Brooks A.N."/>
            <person name="Brown R.H."/>
            <person name="Butlin R.K."/>
            <person name="Caggese C."/>
            <person name="Calvi B.R."/>
            <person name="Bernardo de Carvalho A."/>
            <person name="Caspi A."/>
            <person name="Castrezana S."/>
            <person name="Celniker S.E."/>
            <person name="Chang J.L."/>
            <person name="Chapple C."/>
            <person name="Chatterji S."/>
            <person name="Chinwalla A."/>
            <person name="Civetta A."/>
            <person name="Clifton S.W."/>
            <person name="Comeron J.M."/>
            <person name="Costello J.C."/>
            <person name="Coyne J.A."/>
            <person name="Daub J."/>
            <person name="David R.G."/>
            <person name="Delcher A.L."/>
            <person name="Delehaunty K."/>
            <person name="Do C.B."/>
            <person name="Ebling H."/>
            <person name="Edwards K."/>
            <person name="Eickbush T."/>
            <person name="Evans J.D."/>
            <person name="Filipski A."/>
            <person name="Findeiss S."/>
            <person name="Freyhult E."/>
            <person name="Fulton L."/>
            <person name="Fulton R."/>
            <person name="Garcia A.C."/>
            <person name="Gardiner A."/>
            <person name="Garfield D.A."/>
            <person name="Garvin B.E."/>
            <person name="Gibson G."/>
            <person name="Gilbert D."/>
            <person name="Gnerre S."/>
            <person name="Godfrey J."/>
            <person name="Good R."/>
            <person name="Gotea V."/>
            <person name="Gravely B."/>
            <person name="Greenberg A.J."/>
            <person name="Griffiths-Jones S."/>
            <person name="Gross S."/>
            <person name="Guigo R."/>
            <person name="Gustafson E.A."/>
            <person name="Haerty W."/>
            <person name="Hahn M.W."/>
            <person name="Halligan D.L."/>
            <person name="Halpern A.L."/>
            <person name="Halter G.M."/>
            <person name="Han M.V."/>
            <person name="Heger A."/>
            <person name="Hillier L."/>
            <person name="Hinrichs A.S."/>
            <person name="Holmes I."/>
            <person name="Hoskins R.A."/>
            <person name="Hubisz M.J."/>
            <person name="Hultmark D."/>
            <person name="Huntley M.A."/>
            <person name="Jaffe D.B."/>
            <person name="Jagadeeshan S."/>
            <person name="Jeck W.R."/>
            <person name="Johnson J."/>
            <person name="Jones C.D."/>
            <person name="Jordan W.C."/>
            <person name="Karpen G.H."/>
            <person name="Kataoka E."/>
            <person name="Keightley P.D."/>
            <person name="Kheradpour P."/>
            <person name="Kirkness E.F."/>
            <person name="Koerich L.B."/>
            <person name="Kristiansen K."/>
            <person name="Kudrna D."/>
            <person name="Kulathinal R.J."/>
            <person name="Kumar S."/>
            <person name="Kwok R."/>
            <person name="Lander E."/>
            <person name="Langley C.H."/>
            <person name="Lapoint R."/>
            <person name="Lazzaro B.P."/>
            <person name="Lee S.J."/>
            <person name="Levesque L."/>
            <person name="Li R."/>
            <person name="Lin C.F."/>
            <person name="Lin M.F."/>
            <person name="Lindblad-Toh K."/>
            <person name="Llopart A."/>
            <person name="Long M."/>
            <person name="Low L."/>
            <person name="Lozovsky E."/>
            <person name="Lu J."/>
            <person name="Luo M."/>
            <person name="Machado C.A."/>
            <person name="Makalowski W."/>
            <person name="Marzo M."/>
            <person name="Matsuda M."/>
            <person name="Matzkin L."/>
            <person name="McAllister B."/>
            <person name="McBride C.S."/>
            <person name="McKernan B."/>
            <person name="McKernan K."/>
            <person name="Mendez-Lago M."/>
            <person name="Minx P."/>
            <person name="Mollenhauer M.U."/>
            <person name="Montooth K."/>
            <person name="Mount S.M."/>
            <person name="Mu X."/>
            <person name="Myers E."/>
            <person name="Negre B."/>
            <person name="Newfeld S."/>
            <person name="Nielsen R."/>
            <person name="Noor M.A."/>
            <person name="O'Grady P."/>
            <person name="Pachter L."/>
            <person name="Papaceit M."/>
            <person name="Parisi M.J."/>
            <person name="Parisi M."/>
            <person name="Parts L."/>
            <person name="Pedersen J.S."/>
            <person name="Pesole G."/>
            <person name="Phillippy A.M."/>
            <person name="Ponting C.P."/>
            <person name="Pop M."/>
            <person name="Porcelli D."/>
            <person name="Powell J.R."/>
            <person name="Prohaska S."/>
            <person name="Pruitt K."/>
            <person name="Puig M."/>
            <person name="Quesneville H."/>
            <person name="Ram K.R."/>
            <person name="Rand D."/>
            <person name="Rasmussen M.D."/>
            <person name="Reed L.K."/>
            <person name="Reenan R."/>
            <person name="Reily A."/>
            <person name="Remington K.A."/>
            <person name="Rieger T.T."/>
            <person name="Ritchie M.G."/>
            <person name="Robin C."/>
            <person name="Rogers Y.H."/>
            <person name="Rohde C."/>
            <person name="Rozas J."/>
            <person name="Rubenfield M.J."/>
            <person name="Ruiz A."/>
            <person name="Russo S."/>
            <person name="Salzberg S.L."/>
            <person name="Sanchez-Gracia A."/>
            <person name="Saranga D.J."/>
            <person name="Sato H."/>
            <person name="Schaeffer S.W."/>
            <person name="Schatz M.C."/>
            <person name="Schlenke T."/>
            <person name="Schwartz R."/>
            <person name="Segarra C."/>
            <person name="Singh R.S."/>
            <person name="Sirot L."/>
            <person name="Sirota M."/>
            <person name="Sisneros N.B."/>
            <person name="Smith C.D."/>
            <person name="Smith T.F."/>
            <person name="Spieth J."/>
            <person name="Stage D.E."/>
            <person name="Stark A."/>
            <person name="Stephan W."/>
            <person name="Strausberg R.L."/>
            <person name="Strempel S."/>
            <person name="Sturgill D."/>
            <person name="Sutton G."/>
            <person name="Sutton G.G."/>
            <person name="Tao W."/>
            <person name="Teichmann S."/>
            <person name="Tobari Y.N."/>
            <person name="Tomimura Y."/>
            <person name="Tsolas J.M."/>
            <person name="Valente V.L."/>
            <person name="Venter E."/>
            <person name="Venter J.C."/>
            <person name="Vicario S."/>
            <person name="Vieira F.G."/>
            <person name="Vilella A.J."/>
            <person name="Villasante A."/>
            <person name="Walenz B."/>
            <person name="Wang J."/>
            <person name="Wasserman M."/>
            <person name="Watts T."/>
            <person name="Wilson D."/>
            <person name="Wilson R.K."/>
            <person name="Wing R.A."/>
            <person name="Wolfner M.F."/>
            <person name="Wong A."/>
            <person name="Wong G.K."/>
            <person name="Wu C.I."/>
            <person name="Wu G."/>
            <person name="Yamamoto D."/>
            <person name="Yang H.P."/>
            <person name="Yang S.P."/>
            <person name="Yorke J.A."/>
            <person name="Yoshida K."/>
            <person name="Zdobnov E."/>
            <person name="Zhang P."/>
            <person name="Zhang Y."/>
            <person name="Zimin A.V."/>
            <person name="Baldwin J."/>
            <person name="Abdouelleil A."/>
            <person name="Abdulkadir J."/>
            <person name="Abebe A."/>
            <person name="Abera B."/>
            <person name="Abreu J."/>
            <person name="Acer S.C."/>
            <person name="Aftuck L."/>
            <person name="Alexander A."/>
            <person name="An P."/>
            <person name="Anderson E."/>
            <person name="Anderson S."/>
            <person name="Arachi H."/>
            <person name="Azer M."/>
            <person name="Bachantsang P."/>
            <person name="Barry A."/>
            <person name="Bayul T."/>
            <person name="Berlin A."/>
            <person name="Bessette D."/>
            <person name="Bloom T."/>
            <person name="Blye J."/>
            <person name="Boguslavskiy L."/>
            <person name="Bonnet C."/>
            <person name="Boukhgalter B."/>
            <person name="Bourzgui I."/>
            <person name="Brown A."/>
            <person name="Cahill P."/>
            <person name="Channer S."/>
            <person name="Cheshatsang Y."/>
            <person name="Chuda L."/>
            <person name="Citroen M."/>
            <person name="Collymore A."/>
            <person name="Cooke P."/>
            <person name="Costello M."/>
            <person name="D'Aco K."/>
            <person name="Daza R."/>
            <person name="De Haan G."/>
            <person name="DeGray S."/>
            <person name="DeMaso C."/>
            <person name="Dhargay N."/>
            <person name="Dooley K."/>
            <person name="Dooley E."/>
            <person name="Doricent M."/>
            <person name="Dorje P."/>
            <person name="Dorjee K."/>
            <person name="Dupes A."/>
            <person name="Elong R."/>
            <person name="Falk J."/>
            <person name="Farina A."/>
            <person name="Faro S."/>
            <person name="Ferguson D."/>
            <person name="Fisher S."/>
            <person name="Foley C.D."/>
            <person name="Franke A."/>
            <person name="Friedrich D."/>
            <person name="Gadbois L."/>
            <person name="Gearin G."/>
            <person name="Gearin C.R."/>
            <person name="Giannoukos G."/>
            <person name="Goode T."/>
            <person name="Graham J."/>
            <person name="Grandbois E."/>
            <person name="Grewal S."/>
            <person name="Gyaltsen K."/>
            <person name="Hafez N."/>
            <person name="Hagos B."/>
            <person name="Hall J."/>
            <person name="Henson C."/>
            <person name="Hollinger A."/>
            <person name="Honan T."/>
            <person name="Huard M.D."/>
            <person name="Hughes L."/>
            <person name="Hurhula B."/>
            <person name="Husby M.E."/>
            <person name="Kamat A."/>
            <person name="Kanga B."/>
            <person name="Kashin S."/>
            <person name="Khazanovich D."/>
            <person name="Kisner P."/>
            <person name="Lance K."/>
            <person name="Lara M."/>
            <person name="Lee W."/>
            <person name="Lennon N."/>
            <person name="Letendre F."/>
            <person name="LeVine R."/>
            <person name="Lipovsky A."/>
            <person name="Liu X."/>
            <person name="Liu J."/>
            <person name="Liu S."/>
            <person name="Lokyitsang T."/>
            <person name="Lokyitsang Y."/>
            <person name="Lubonja R."/>
            <person name="Lui A."/>
            <person name="MacDonald P."/>
            <person name="Magnisalis V."/>
            <person name="Maru K."/>
            <person name="Matthews C."/>
            <person name="McCusker W."/>
            <person name="McDonough S."/>
            <person name="Mehta T."/>
            <person name="Meldrim J."/>
            <person name="Meneus L."/>
            <person name="Mihai O."/>
            <person name="Mihalev A."/>
            <person name="Mihova T."/>
            <person name="Mittelman R."/>
            <person name="Mlenga V."/>
            <person name="Montmayeur A."/>
            <person name="Mulrain L."/>
            <person name="Navidi A."/>
            <person name="Naylor J."/>
            <person name="Negash T."/>
            <person name="Nguyen T."/>
            <person name="Nguyen N."/>
            <person name="Nicol R."/>
            <person name="Norbu C."/>
            <person name="Norbu N."/>
            <person name="Novod N."/>
            <person name="O'Neill B."/>
            <person name="Osman S."/>
            <person name="Markiewicz E."/>
            <person name="Oyono O.L."/>
            <person name="Patti C."/>
            <person name="Phunkhang P."/>
            <person name="Pierre F."/>
            <person name="Priest M."/>
            <person name="Raghuraman S."/>
            <person name="Rege F."/>
            <person name="Reyes R."/>
            <person name="Rise C."/>
            <person name="Rogov P."/>
            <person name="Ross K."/>
            <person name="Ryan E."/>
            <person name="Settipalli S."/>
            <person name="Shea T."/>
            <person name="Sherpa N."/>
            <person name="Shi L."/>
            <person name="Shih D."/>
            <person name="Sparrow T."/>
            <person name="Spaulding J."/>
            <person name="Stalker J."/>
            <person name="Stange-Thomann N."/>
            <person name="Stavropoulos S."/>
            <person name="Stone C."/>
            <person name="Strader C."/>
            <person name="Tesfaye S."/>
            <person name="Thomson T."/>
            <person name="Thoulutsang Y."/>
            <person name="Thoulutsang D."/>
            <person name="Topham K."/>
            <person name="Topping I."/>
            <person name="Tsamla T."/>
            <person name="Vassiliev H."/>
            <person name="Vo A."/>
            <person name="Wangchuk T."/>
            <person name="Wangdi T."/>
            <person name="Weiand M."/>
            <person name="Wilkinson J."/>
            <person name="Wilson A."/>
            <person name="Yadav S."/>
            <person name="Young G."/>
            <person name="Yu Q."/>
            <person name="Zembek L."/>
            <person name="Zhong D."/>
            <person name="Zimmer A."/>
            <person name="Zwirko Z."/>
            <person name="Jaffe D.B."/>
            <person name="Alvarez P."/>
            <person name="Brockman W."/>
            <person name="Butler J."/>
            <person name="Chin C."/>
            <person name="Gnerre S."/>
            <person name="Grabherr M."/>
            <person name="Kleber M."/>
            <person name="Mauceli E."/>
            <person name="MacCallum I."/>
        </authorList>
    </citation>
    <scope>NUCLEOTIDE SEQUENCE [LARGE SCALE GENOMIC DNA]</scope>
    <source>
        <strain evidence="2">MSH-3 / Tucson 14011-0111.49</strain>
    </source>
</reference>
<proteinExistence type="predicted"/>
<dbReference type="EMBL" id="CH479183">
    <property type="protein sequence ID" value="EDW36338.1"/>
    <property type="molecule type" value="Genomic_DNA"/>
</dbReference>
<sequence>MHDLPIDRGDAVNDLWTEDQGRTEGNLRRKLNADRIDTASTIAIPPALRADTLSGNNLLCSDPLLLPRQVASSGLRRRCLLRGGFHVVLSGGPRDDSWLDCVSQTVLQRAIGMMPLLCR</sequence>
<organism evidence="2">
    <name type="scientific">Drosophila persimilis</name>
    <name type="common">Fruit fly</name>
    <dbReference type="NCBI Taxonomy" id="7234"/>
    <lineage>
        <taxon>Eukaryota</taxon>
        <taxon>Metazoa</taxon>
        <taxon>Ecdysozoa</taxon>
        <taxon>Arthropoda</taxon>
        <taxon>Hexapoda</taxon>
        <taxon>Insecta</taxon>
        <taxon>Pterygota</taxon>
        <taxon>Neoptera</taxon>
        <taxon>Endopterygota</taxon>
        <taxon>Diptera</taxon>
        <taxon>Brachycera</taxon>
        <taxon>Muscomorpha</taxon>
        <taxon>Ephydroidea</taxon>
        <taxon>Drosophilidae</taxon>
        <taxon>Drosophila</taxon>
        <taxon>Sophophora</taxon>
    </lineage>
</organism>
<dbReference type="Proteomes" id="UP000008744">
    <property type="component" value="Unassembled WGS sequence"/>
</dbReference>
<protein>
    <submittedName>
        <fullName evidence="1">GL16730</fullName>
    </submittedName>
</protein>